<dbReference type="GO" id="GO:0035312">
    <property type="term" value="F:5'-3' DNA exonuclease activity"/>
    <property type="evidence" value="ECO:0007669"/>
    <property type="project" value="TreeGrafter"/>
</dbReference>
<dbReference type="Proteomes" id="UP000506160">
    <property type="component" value="Unassembled WGS sequence"/>
</dbReference>
<dbReference type="InterPro" id="IPR003141">
    <property type="entry name" value="Pol/His_phosphatase_N"/>
</dbReference>
<dbReference type="EMBL" id="AWGA01000065">
    <property type="protein sequence ID" value="TEA26794.1"/>
    <property type="molecule type" value="Genomic_DNA"/>
</dbReference>
<organism evidence="2 3">
    <name type="scientific">Candidatus Schmidhempelia bombi str. Bimp</name>
    <dbReference type="NCBI Taxonomy" id="1387197"/>
    <lineage>
        <taxon>Bacteria</taxon>
        <taxon>Pseudomonadati</taxon>
        <taxon>Pseudomonadota</taxon>
        <taxon>Gammaproteobacteria</taxon>
        <taxon>Orbales</taxon>
        <taxon>Orbaceae</taxon>
        <taxon>Candidatus Schmidhempelia</taxon>
    </lineage>
</organism>
<reference evidence="2 3" key="1">
    <citation type="journal article" date="2014" name="Appl. Environ. Microbiol.">
        <title>Genomic features of a bumble bee symbiont reflect its host environment.</title>
        <authorList>
            <person name="Martinson V.G."/>
            <person name="Magoc T."/>
            <person name="Koch H."/>
            <person name="Salzberg S.L."/>
            <person name="Moran N.A."/>
        </authorList>
    </citation>
    <scope>NUCLEOTIDE SEQUENCE [LARGE SCALE GENOMIC DNA]</scope>
    <source>
        <strain evidence="2 3">Bimp</strain>
    </source>
</reference>
<dbReference type="PANTHER" id="PTHR42924:SF3">
    <property type="entry name" value="POLYMERASE_HISTIDINOL PHOSPHATASE N-TERMINAL DOMAIN-CONTAINING PROTEIN"/>
    <property type="match status" value="1"/>
</dbReference>
<dbReference type="RefSeq" id="WP_024496399.1">
    <property type="nucleotide sequence ID" value="NZ_AWGA01000065.1"/>
</dbReference>
<dbReference type="InterPro" id="IPR016195">
    <property type="entry name" value="Pol/histidinol_Pase-like"/>
</dbReference>
<gene>
    <name evidence="2" type="ORF">O970_06960</name>
</gene>
<dbReference type="SUPFAM" id="SSF89550">
    <property type="entry name" value="PHP domain-like"/>
    <property type="match status" value="1"/>
</dbReference>
<evidence type="ECO:0000313" key="2">
    <source>
        <dbReference type="EMBL" id="TEA26794.1"/>
    </source>
</evidence>
<keyword evidence="3" id="KW-1185">Reference proteome</keyword>
<evidence type="ECO:0000259" key="1">
    <source>
        <dbReference type="SMART" id="SM00481"/>
    </source>
</evidence>
<accession>A0AB94IBL2</accession>
<dbReference type="Gene3D" id="1.10.150.650">
    <property type="match status" value="1"/>
</dbReference>
<dbReference type="NCBIfam" id="NF047791">
    <property type="entry name" value="RNaseRnm"/>
    <property type="match status" value="1"/>
</dbReference>
<name>A0AB94IBL2_9GAMM</name>
<dbReference type="AlphaFoldDB" id="A0AB94IBL2"/>
<comment type="caution">
    <text evidence="2">The sequence shown here is derived from an EMBL/GenBank/DDBJ whole genome shotgun (WGS) entry which is preliminary data.</text>
</comment>
<dbReference type="GO" id="GO:0004534">
    <property type="term" value="F:5'-3' RNA exonuclease activity"/>
    <property type="evidence" value="ECO:0007669"/>
    <property type="project" value="TreeGrafter"/>
</dbReference>
<evidence type="ECO:0000313" key="3">
    <source>
        <dbReference type="Proteomes" id="UP000506160"/>
    </source>
</evidence>
<dbReference type="InterPro" id="IPR052018">
    <property type="entry name" value="PHP_domain"/>
</dbReference>
<protein>
    <submittedName>
        <fullName evidence="2">PHP domain-containing protein</fullName>
    </submittedName>
</protein>
<dbReference type="InterPro" id="IPR004013">
    <property type="entry name" value="PHP_dom"/>
</dbReference>
<feature type="domain" description="Polymerase/histidinol phosphatase N-terminal" evidence="1">
    <location>
        <begin position="8"/>
        <end position="75"/>
    </location>
</feature>
<dbReference type="CDD" id="cd07438">
    <property type="entry name" value="PHP_HisPPase_AMP"/>
    <property type="match status" value="1"/>
</dbReference>
<dbReference type="Pfam" id="PF02811">
    <property type="entry name" value="PHP"/>
    <property type="match status" value="1"/>
</dbReference>
<proteinExistence type="predicted"/>
<dbReference type="SMART" id="SM00481">
    <property type="entry name" value="POLIIIAc"/>
    <property type="match status" value="1"/>
</dbReference>
<sequence length="292" mass="32899">MELSTRRYDLHSHTTASDGMLSPAELVKRAVDNCVDVLAITDHDSTAGLEEARNTISQDKLPLILINGVEISTVWKNQGIHIVGLNIDPNHDHLQQLLRKQTEYRRERAQEIAAKLAGLGIVDSYQKAEQYAQGEIVSRAHFARYLVDLGIVKDINKAFKRYLGKGKPAYISPRWCSITEAVEAIHAAGGVAVLAHPTRYDLTATKLRKLLDEFKQIGGDAIEVSQSRQSRDELYMLAKYALQYEFLASQGSDFHSIGQYVDLGKVEPLTENVTPIWYNWSYERDSIRIEDT</sequence>
<dbReference type="PANTHER" id="PTHR42924">
    <property type="entry name" value="EXONUCLEASE"/>
    <property type="match status" value="1"/>
</dbReference>
<dbReference type="Gene3D" id="3.20.20.140">
    <property type="entry name" value="Metal-dependent hydrolases"/>
    <property type="match status" value="1"/>
</dbReference>